<dbReference type="InterPro" id="IPR029063">
    <property type="entry name" value="SAM-dependent_MTases_sf"/>
</dbReference>
<gene>
    <name evidence="1" type="ORF">BDW59DRAFT_166947</name>
</gene>
<keyword evidence="1" id="KW-0489">Methyltransferase</keyword>
<comment type="caution">
    <text evidence="1">The sequence shown here is derived from an EMBL/GenBank/DDBJ whole genome shotgun (WGS) entry which is preliminary data.</text>
</comment>
<dbReference type="GO" id="GO:0008168">
    <property type="term" value="F:methyltransferase activity"/>
    <property type="evidence" value="ECO:0007669"/>
    <property type="project" value="UniProtKB-KW"/>
</dbReference>
<dbReference type="GO" id="GO:0032259">
    <property type="term" value="P:methylation"/>
    <property type="evidence" value="ECO:0007669"/>
    <property type="project" value="UniProtKB-KW"/>
</dbReference>
<dbReference type="EMBL" id="JBFXLS010000117">
    <property type="protein sequence ID" value="KAL2815034.1"/>
    <property type="molecule type" value="Genomic_DNA"/>
</dbReference>
<dbReference type="Pfam" id="PF13489">
    <property type="entry name" value="Methyltransf_23"/>
    <property type="match status" value="1"/>
</dbReference>
<dbReference type="CDD" id="cd02440">
    <property type="entry name" value="AdoMet_MTases"/>
    <property type="match status" value="1"/>
</dbReference>
<keyword evidence="2" id="KW-1185">Reference proteome</keyword>
<organism evidence="1 2">
    <name type="scientific">Aspergillus cavernicola</name>
    <dbReference type="NCBI Taxonomy" id="176166"/>
    <lineage>
        <taxon>Eukaryota</taxon>
        <taxon>Fungi</taxon>
        <taxon>Dikarya</taxon>
        <taxon>Ascomycota</taxon>
        <taxon>Pezizomycotina</taxon>
        <taxon>Eurotiomycetes</taxon>
        <taxon>Eurotiomycetidae</taxon>
        <taxon>Eurotiales</taxon>
        <taxon>Aspergillaceae</taxon>
        <taxon>Aspergillus</taxon>
        <taxon>Aspergillus subgen. Nidulantes</taxon>
    </lineage>
</organism>
<reference evidence="1 2" key="1">
    <citation type="submission" date="2024-07" db="EMBL/GenBank/DDBJ databases">
        <title>Section-level genome sequencing and comparative genomics of Aspergillus sections Usti and Cavernicolus.</title>
        <authorList>
            <consortium name="Lawrence Berkeley National Laboratory"/>
            <person name="Nybo J.L."/>
            <person name="Vesth T.C."/>
            <person name="Theobald S."/>
            <person name="Frisvad J.C."/>
            <person name="Larsen T.O."/>
            <person name="Kjaerboelling I."/>
            <person name="Rothschild-Mancinelli K."/>
            <person name="Lyhne E.K."/>
            <person name="Kogle M.E."/>
            <person name="Barry K."/>
            <person name="Clum A."/>
            <person name="Na H."/>
            <person name="Ledsgaard L."/>
            <person name="Lin J."/>
            <person name="Lipzen A."/>
            <person name="Kuo A."/>
            <person name="Riley R."/>
            <person name="Mondo S."/>
            <person name="LaButti K."/>
            <person name="Haridas S."/>
            <person name="Pangalinan J."/>
            <person name="Salamov A.A."/>
            <person name="Simmons B.A."/>
            <person name="Magnuson J.K."/>
            <person name="Chen J."/>
            <person name="Drula E."/>
            <person name="Henrissat B."/>
            <person name="Wiebenga A."/>
            <person name="Lubbers R.J."/>
            <person name="Gomes A.C."/>
            <person name="Makela M.R."/>
            <person name="Stajich J."/>
            <person name="Grigoriev I.V."/>
            <person name="Mortensen U.H."/>
            <person name="De vries R.P."/>
            <person name="Baker S.E."/>
            <person name="Andersen M.R."/>
        </authorList>
    </citation>
    <scope>NUCLEOTIDE SEQUENCE [LARGE SCALE GENOMIC DNA]</scope>
    <source>
        <strain evidence="1 2">CBS 600.67</strain>
    </source>
</reference>
<accession>A0ABR4HHS6</accession>
<protein>
    <submittedName>
        <fullName evidence="1">S-adenosyl-L-methionine-dependent methyltransferase</fullName>
    </submittedName>
</protein>
<dbReference type="PANTHER" id="PTHR43591:SF110">
    <property type="entry name" value="RHODANESE DOMAIN-CONTAINING PROTEIN"/>
    <property type="match status" value="1"/>
</dbReference>
<name>A0ABR4HHS6_9EURO</name>
<evidence type="ECO:0000313" key="1">
    <source>
        <dbReference type="EMBL" id="KAL2815034.1"/>
    </source>
</evidence>
<dbReference type="Gene3D" id="3.40.50.150">
    <property type="entry name" value="Vaccinia Virus protein VP39"/>
    <property type="match status" value="1"/>
</dbReference>
<dbReference type="SUPFAM" id="SSF53335">
    <property type="entry name" value="S-adenosyl-L-methionine-dependent methyltransferases"/>
    <property type="match status" value="1"/>
</dbReference>
<sequence>MAPIQEGQYMIQTNSQSSARLNLQHYWVEETLGYLLHPLIAVPEDARIADIATGTGIWPISLSRRVPSTVQIDGFDITDDQFPPSDWLPPNVSLRILDILKRVPEELKGQYDVVCIRYFGVLIRNNDPEFVLRNLVDMLKPGGYIQWVESDVYNQSVVKSVYSTLLSPTALERYLEVWRRYLDSSGLLYEWLKTLPALCKAIGMSDAQLFTPESVPALRLTATAAVLGAWEELSYKILDGSPDEILGSGTQLREKLAAFWREVAAGAALDLQFYVTVARK</sequence>
<keyword evidence="1" id="KW-0808">Transferase</keyword>
<proteinExistence type="predicted"/>
<dbReference type="Proteomes" id="UP001610335">
    <property type="component" value="Unassembled WGS sequence"/>
</dbReference>
<evidence type="ECO:0000313" key="2">
    <source>
        <dbReference type="Proteomes" id="UP001610335"/>
    </source>
</evidence>
<dbReference type="PANTHER" id="PTHR43591">
    <property type="entry name" value="METHYLTRANSFERASE"/>
    <property type="match status" value="1"/>
</dbReference>